<keyword evidence="5" id="KW-1185">Reference proteome</keyword>
<feature type="domain" description="XRCC4 coiled-coil" evidence="3">
    <location>
        <begin position="150"/>
        <end position="197"/>
    </location>
</feature>
<feature type="compositionally biased region" description="Acidic residues" evidence="2">
    <location>
        <begin position="287"/>
        <end position="304"/>
    </location>
</feature>
<protein>
    <recommendedName>
        <fullName evidence="3">XRCC4 coiled-coil domain-containing protein</fullName>
    </recommendedName>
</protein>
<sequence length="368" mass="40911">MKETAVLRVPRADDEDAYVLIQVISSGRNGLDFDLAATEGGHPYLLKLRHDKVSSKKDKKHPIAEDEWERILTEVLLDRQSDPDIELVAQVAEGQSIALIVRRSISGIKQRIGTINLLCDEDQGLDLFDWCGTALASKKAIKADLEAANAKAQELENAVKELKDQLEELIEAKKADESELLVKFRDLLNEKKVKIREQQRLLMANNADPEETNAVPSPRRVARQTGKGHVPKPSRTSKRKAAEPEPEEEPVLVPAGEDEDEDDELEKMEVDKKHGEEDSEEDRTTDAGDDDETGSEPDDDDDEPVLDRGRATRNIDKPPAANTRHASQRKVETPPPPRALPFNQRKAAAKPAADPEPEGSETESDDEL</sequence>
<evidence type="ECO:0000256" key="1">
    <source>
        <dbReference type="SAM" id="Coils"/>
    </source>
</evidence>
<reference evidence="4 5" key="1">
    <citation type="submission" date="2016-10" db="EMBL/GenBank/DDBJ databases">
        <title>Draft genome sequence of Coniochaeta ligniaria NRRL30616, a lignocellulolytic fungus for bioabatement of inhibitors in plant biomass hydrolysates.</title>
        <authorList>
            <consortium name="DOE Joint Genome Institute"/>
            <person name="Jimenez D.J."/>
            <person name="Hector R.E."/>
            <person name="Riley R."/>
            <person name="Sun H."/>
            <person name="Grigoriev I.V."/>
            <person name="Van Elsas J.D."/>
            <person name="Nichols N.N."/>
        </authorList>
    </citation>
    <scope>NUCLEOTIDE SEQUENCE [LARGE SCALE GENOMIC DNA]</scope>
    <source>
        <strain evidence="4 5">NRRL 30616</strain>
    </source>
</reference>
<dbReference type="InParanoid" id="A0A1J7IJ17"/>
<feature type="coiled-coil region" evidence="1">
    <location>
        <begin position="135"/>
        <end position="183"/>
    </location>
</feature>
<feature type="compositionally biased region" description="Acidic residues" evidence="2">
    <location>
        <begin position="355"/>
        <end position="368"/>
    </location>
</feature>
<dbReference type="PANTHER" id="PTHR42067:SF1">
    <property type="entry name" value="MITOTIC APPARATUS PROTEIN P62"/>
    <property type="match status" value="1"/>
</dbReference>
<dbReference type="OrthoDB" id="8064436at2759"/>
<evidence type="ECO:0000259" key="3">
    <source>
        <dbReference type="Pfam" id="PF21924"/>
    </source>
</evidence>
<dbReference type="AlphaFoldDB" id="A0A1J7IJ17"/>
<feature type="compositionally biased region" description="Basic and acidic residues" evidence="2">
    <location>
        <begin position="305"/>
        <end position="316"/>
    </location>
</feature>
<evidence type="ECO:0000256" key="2">
    <source>
        <dbReference type="SAM" id="MobiDB-lite"/>
    </source>
</evidence>
<dbReference type="Gene3D" id="1.20.5.370">
    <property type="match status" value="1"/>
</dbReference>
<keyword evidence="1" id="KW-0175">Coiled coil</keyword>
<evidence type="ECO:0000313" key="4">
    <source>
        <dbReference type="EMBL" id="OIW27462.1"/>
    </source>
</evidence>
<proteinExistence type="predicted"/>
<dbReference type="EMBL" id="KV875099">
    <property type="protein sequence ID" value="OIW27462.1"/>
    <property type="molecule type" value="Genomic_DNA"/>
</dbReference>
<dbReference type="InterPro" id="IPR014751">
    <property type="entry name" value="XRCC4-like_C"/>
</dbReference>
<dbReference type="STRING" id="1408157.A0A1J7IJ17"/>
<dbReference type="PANTHER" id="PTHR42067">
    <property type="entry name" value="YALI0C15378P"/>
    <property type="match status" value="1"/>
</dbReference>
<dbReference type="Proteomes" id="UP000182658">
    <property type="component" value="Unassembled WGS sequence"/>
</dbReference>
<accession>A0A1J7IJ17</accession>
<name>A0A1J7IJ17_9PEZI</name>
<dbReference type="Pfam" id="PF21924">
    <property type="entry name" value="XRCC4_CC"/>
    <property type="match status" value="1"/>
</dbReference>
<feature type="compositionally biased region" description="Acidic residues" evidence="2">
    <location>
        <begin position="244"/>
        <end position="266"/>
    </location>
</feature>
<evidence type="ECO:0000313" key="5">
    <source>
        <dbReference type="Proteomes" id="UP000182658"/>
    </source>
</evidence>
<feature type="compositionally biased region" description="Basic and acidic residues" evidence="2">
    <location>
        <begin position="267"/>
        <end position="286"/>
    </location>
</feature>
<organism evidence="4 5">
    <name type="scientific">Coniochaeta ligniaria NRRL 30616</name>
    <dbReference type="NCBI Taxonomy" id="1408157"/>
    <lineage>
        <taxon>Eukaryota</taxon>
        <taxon>Fungi</taxon>
        <taxon>Dikarya</taxon>
        <taxon>Ascomycota</taxon>
        <taxon>Pezizomycotina</taxon>
        <taxon>Sordariomycetes</taxon>
        <taxon>Sordariomycetidae</taxon>
        <taxon>Coniochaetales</taxon>
        <taxon>Coniochaetaceae</taxon>
        <taxon>Coniochaeta</taxon>
    </lineage>
</organism>
<feature type="region of interest" description="Disordered" evidence="2">
    <location>
        <begin position="204"/>
        <end position="368"/>
    </location>
</feature>
<dbReference type="SUPFAM" id="SSF58022">
    <property type="entry name" value="XRCC4, C-terminal oligomerization domain"/>
    <property type="match status" value="1"/>
</dbReference>
<dbReference type="InterPro" id="IPR053962">
    <property type="entry name" value="XRCC4_CC"/>
</dbReference>
<gene>
    <name evidence="4" type="ORF">CONLIGDRAFT_431423</name>
</gene>
<feature type="compositionally biased region" description="Basic residues" evidence="2">
    <location>
        <begin position="229"/>
        <end position="239"/>
    </location>
</feature>